<dbReference type="GeneID" id="69972265"/>
<accession>A0A0P0RIX3</accession>
<dbReference type="RefSeq" id="WP_148654407.1">
    <property type="nucleotide sequence ID" value="NZ_CP012747.1"/>
</dbReference>
<protein>
    <submittedName>
        <fullName evidence="1">Uncharacterized protein</fullName>
    </submittedName>
</protein>
<name>A0A0P0RIX3_9BURK</name>
<gene>
    <name evidence="1" type="ORF">K788_0000396</name>
</gene>
<dbReference type="EMBL" id="CP012747">
    <property type="protein sequence ID" value="ALL68579.1"/>
    <property type="molecule type" value="Genomic_DNA"/>
</dbReference>
<reference evidence="1 2" key="1">
    <citation type="journal article" date="2014" name="Genome Announc.">
        <title>Draft Genome Sequence of the Haloacid-Degrading Burkholderia caribensis Strain MBA4.</title>
        <authorList>
            <person name="Pan Y."/>
            <person name="Kong K.F."/>
            <person name="Tsang J.S."/>
        </authorList>
    </citation>
    <scope>NUCLEOTIDE SEQUENCE [LARGE SCALE GENOMIC DNA]</scope>
    <source>
        <strain evidence="1 2">MBA4</strain>
    </source>
</reference>
<dbReference type="AlphaFoldDB" id="A0A0P0RIX3"/>
<evidence type="ECO:0000313" key="1">
    <source>
        <dbReference type="EMBL" id="ALL68579.1"/>
    </source>
</evidence>
<proteinExistence type="predicted"/>
<organism evidence="1 2">
    <name type="scientific">Paraburkholderia caribensis MBA4</name>
    <dbReference type="NCBI Taxonomy" id="1323664"/>
    <lineage>
        <taxon>Bacteria</taxon>
        <taxon>Pseudomonadati</taxon>
        <taxon>Pseudomonadota</taxon>
        <taxon>Betaproteobacteria</taxon>
        <taxon>Burkholderiales</taxon>
        <taxon>Burkholderiaceae</taxon>
        <taxon>Paraburkholderia</taxon>
    </lineage>
</organism>
<evidence type="ECO:0000313" key="2">
    <source>
        <dbReference type="Proteomes" id="UP000019146"/>
    </source>
</evidence>
<sequence length="431" mass="48666">MDRTLAHVVRLTKTILLRPRDGAARPSAQFNPHAQLGSGAFGGMFLSWWYSDDTFEARDVLASLLIEKEVAFRDCDLDSVREAIIDTLQRVCIDAGLFNGDEVAFGQKDNLFECRRLTSVADFAANIYEEIKVELNSKIGKRCTVYALPRFFGPSFVVPDLGLRVISKSDEAAWNEFVDCGYRTDGWTPLFPVFAHTQATFPRSMEFSYILVSEEHGTQKGARFSSSVKFRGLIALLFGVASQRYQYRYHKSGAEPFTTCVQFSHVSSPDQRTTLSDCGALSPYFTSDVEVSHGAIEDVLRWYRDGFNGPTLFQQRLEKAAYFLNRGMNADDIEAYVNFFVTLDALFGERGSVEASISAGVKSLAITQNLQDRLPWLFDLRNELVHGGSRYVDEWPKYSRYLRHFKTRPIDDVELLARSAVLLAPGHFCSF</sequence>
<dbReference type="Proteomes" id="UP000019146">
    <property type="component" value="Chromosome 2"/>
</dbReference>
<dbReference type="KEGG" id="bcai:K788_0000396"/>